<dbReference type="EMBL" id="JAAVNE010000020">
    <property type="protein sequence ID" value="NKC31901.1"/>
    <property type="molecule type" value="Genomic_DNA"/>
</dbReference>
<protein>
    <submittedName>
        <fullName evidence="3">Tripartite tricarboxylate transporter substrate binding protein</fullName>
    </submittedName>
</protein>
<dbReference type="InterPro" id="IPR042100">
    <property type="entry name" value="Bug_dom1"/>
</dbReference>
<dbReference type="Proteomes" id="UP000787635">
    <property type="component" value="Unassembled WGS sequence"/>
</dbReference>
<gene>
    <name evidence="3" type="ORF">HEQ75_13630</name>
</gene>
<sequence length="334" mass="34842">MKKNQTTIGRRGLLAAGTLLPPALAMPALSTPALAQGAWRASHAVRIIVPFPPGGATDMLARLVASGLGESLGQSLVVENRPGANGVVATQALLNSPADGHALILATADTHTVLPAANPRLPYKVADFVPVSGMASVVFALAVRPGLPAANVGQFVELARSARQPLTYASYGYASVSHAAGEMFRAAIGAEMTHVPYLGAGPGVLAVTADQVDMMMVPVAVANPQRSRLKMLAVANAERFALVPDVPTLREQGFDLTADAWIGLLGAPGTPRHVAEAIHAAVSRVQQTDSFQQTLRTNGFSSLGLDPARFASFLAAESERWGQVVRRGNIRVES</sequence>
<dbReference type="RefSeq" id="WP_168031408.1">
    <property type="nucleotide sequence ID" value="NZ_JAAVNE010000020.1"/>
</dbReference>
<dbReference type="Pfam" id="PF03401">
    <property type="entry name" value="TctC"/>
    <property type="match status" value="1"/>
</dbReference>
<evidence type="ECO:0000256" key="2">
    <source>
        <dbReference type="SAM" id="SignalP"/>
    </source>
</evidence>
<keyword evidence="2" id="KW-0732">Signal</keyword>
<dbReference type="InterPro" id="IPR005064">
    <property type="entry name" value="BUG"/>
</dbReference>
<feature type="signal peptide" evidence="2">
    <location>
        <begin position="1"/>
        <end position="25"/>
    </location>
</feature>
<reference evidence="3 4" key="1">
    <citation type="submission" date="2020-03" db="EMBL/GenBank/DDBJ databases">
        <title>Roseomonas selenitidurans sp. nov. isolated from urban soil.</title>
        <authorList>
            <person name="Liu H."/>
        </authorList>
    </citation>
    <scope>NUCLEOTIDE SEQUENCE [LARGE SCALE GENOMIC DNA]</scope>
    <source>
        <strain evidence="3 4">BU-1</strain>
    </source>
</reference>
<dbReference type="PANTHER" id="PTHR42928:SF5">
    <property type="entry name" value="BLR1237 PROTEIN"/>
    <property type="match status" value="1"/>
</dbReference>
<feature type="chain" id="PRO_5045775121" evidence="2">
    <location>
        <begin position="26"/>
        <end position="334"/>
    </location>
</feature>
<dbReference type="PROSITE" id="PS51318">
    <property type="entry name" value="TAT"/>
    <property type="match status" value="1"/>
</dbReference>
<dbReference type="Gene3D" id="3.40.190.10">
    <property type="entry name" value="Periplasmic binding protein-like II"/>
    <property type="match status" value="1"/>
</dbReference>
<evidence type="ECO:0000313" key="3">
    <source>
        <dbReference type="EMBL" id="NKC31901.1"/>
    </source>
</evidence>
<evidence type="ECO:0000313" key="4">
    <source>
        <dbReference type="Proteomes" id="UP000787635"/>
    </source>
</evidence>
<dbReference type="InterPro" id="IPR006311">
    <property type="entry name" value="TAT_signal"/>
</dbReference>
<organism evidence="3 4">
    <name type="scientific">Falsiroseomonas selenitidurans</name>
    <dbReference type="NCBI Taxonomy" id="2716335"/>
    <lineage>
        <taxon>Bacteria</taxon>
        <taxon>Pseudomonadati</taxon>
        <taxon>Pseudomonadota</taxon>
        <taxon>Alphaproteobacteria</taxon>
        <taxon>Acetobacterales</taxon>
        <taxon>Roseomonadaceae</taxon>
        <taxon>Falsiroseomonas</taxon>
    </lineage>
</organism>
<comment type="similarity">
    <text evidence="1">Belongs to the UPF0065 (bug) family.</text>
</comment>
<name>A0ABX1E494_9PROT</name>
<dbReference type="Gene3D" id="3.40.190.150">
    <property type="entry name" value="Bordetella uptake gene, domain 1"/>
    <property type="match status" value="1"/>
</dbReference>
<keyword evidence="4" id="KW-1185">Reference proteome</keyword>
<dbReference type="CDD" id="cd07012">
    <property type="entry name" value="PBP2_Bug_TTT"/>
    <property type="match status" value="1"/>
</dbReference>
<evidence type="ECO:0000256" key="1">
    <source>
        <dbReference type="ARBA" id="ARBA00006987"/>
    </source>
</evidence>
<comment type="caution">
    <text evidence="3">The sequence shown here is derived from an EMBL/GenBank/DDBJ whole genome shotgun (WGS) entry which is preliminary data.</text>
</comment>
<proteinExistence type="inferred from homology"/>
<dbReference type="PANTHER" id="PTHR42928">
    <property type="entry name" value="TRICARBOXYLATE-BINDING PROTEIN"/>
    <property type="match status" value="1"/>
</dbReference>
<accession>A0ABX1E494</accession>
<dbReference type="PIRSF" id="PIRSF017082">
    <property type="entry name" value="YflP"/>
    <property type="match status" value="1"/>
</dbReference>